<evidence type="ECO:0000256" key="1">
    <source>
        <dbReference type="ARBA" id="ARBA00023015"/>
    </source>
</evidence>
<dbReference type="PANTHER" id="PTHR43280">
    <property type="entry name" value="ARAC-FAMILY TRANSCRIPTIONAL REGULATOR"/>
    <property type="match status" value="1"/>
</dbReference>
<sequence length="178" mass="20598">MVCHRCIMTVENILQKLDVAYSDIQLGEVRLKEAVDSKTIEDLRTEFEKVGFELIEDRDRRFINKIKSVLIEEVYSDDPATTKLSAILTGKLNYDYSHISHIFKENEGQSIQKFYNALRIERIKELLEYDETDISLIADKMGYSTAAYLSTSFKKATGYTPSEYKNRRMKTRGSIDSV</sequence>
<dbReference type="Pfam" id="PF12833">
    <property type="entry name" value="HTH_18"/>
    <property type="match status" value="1"/>
</dbReference>
<name>A0A1L3J8L8_9FLAO</name>
<evidence type="ECO:0000256" key="3">
    <source>
        <dbReference type="ARBA" id="ARBA00023163"/>
    </source>
</evidence>
<dbReference type="STRING" id="1913577.LPB144_12015"/>
<dbReference type="GO" id="GO:0043565">
    <property type="term" value="F:sequence-specific DNA binding"/>
    <property type="evidence" value="ECO:0007669"/>
    <property type="project" value="InterPro"/>
</dbReference>
<evidence type="ECO:0000259" key="5">
    <source>
        <dbReference type="PROSITE" id="PS50112"/>
    </source>
</evidence>
<dbReference type="Proteomes" id="UP000182510">
    <property type="component" value="Chromosome"/>
</dbReference>
<protein>
    <submittedName>
        <fullName evidence="6">AraC family transcriptional regulator</fullName>
    </submittedName>
</protein>
<evidence type="ECO:0000259" key="4">
    <source>
        <dbReference type="PROSITE" id="PS01124"/>
    </source>
</evidence>
<keyword evidence="3" id="KW-0804">Transcription</keyword>
<dbReference type="InterPro" id="IPR009057">
    <property type="entry name" value="Homeodomain-like_sf"/>
</dbReference>
<dbReference type="EMBL" id="CP018153">
    <property type="protein sequence ID" value="APG61477.1"/>
    <property type="molecule type" value="Genomic_DNA"/>
</dbReference>
<keyword evidence="1" id="KW-0805">Transcription regulation</keyword>
<proteinExistence type="predicted"/>
<accession>A0A1L3J8L8</accession>
<dbReference type="KEGG" id="grl:LPB144_12015"/>
<dbReference type="PROSITE" id="PS01124">
    <property type="entry name" value="HTH_ARAC_FAMILY_2"/>
    <property type="match status" value="1"/>
</dbReference>
<gene>
    <name evidence="6" type="ORF">LPB144_12015</name>
</gene>
<organism evidence="6 7">
    <name type="scientific">Christiangramia salexigens</name>
    <dbReference type="NCBI Taxonomy" id="1913577"/>
    <lineage>
        <taxon>Bacteria</taxon>
        <taxon>Pseudomonadati</taxon>
        <taxon>Bacteroidota</taxon>
        <taxon>Flavobacteriia</taxon>
        <taxon>Flavobacteriales</taxon>
        <taxon>Flavobacteriaceae</taxon>
        <taxon>Christiangramia</taxon>
    </lineage>
</organism>
<dbReference type="SMART" id="SM00342">
    <property type="entry name" value="HTH_ARAC"/>
    <property type="match status" value="1"/>
</dbReference>
<dbReference type="Gene3D" id="1.10.10.60">
    <property type="entry name" value="Homeodomain-like"/>
    <property type="match status" value="1"/>
</dbReference>
<evidence type="ECO:0000313" key="7">
    <source>
        <dbReference type="Proteomes" id="UP000182510"/>
    </source>
</evidence>
<dbReference type="InterPro" id="IPR018060">
    <property type="entry name" value="HTH_AraC"/>
</dbReference>
<keyword evidence="2" id="KW-0238">DNA-binding</keyword>
<dbReference type="PROSITE" id="PS50112">
    <property type="entry name" value="PAS"/>
    <property type="match status" value="1"/>
</dbReference>
<dbReference type="InterPro" id="IPR000014">
    <property type="entry name" value="PAS"/>
</dbReference>
<dbReference type="AlphaFoldDB" id="A0A1L3J8L8"/>
<evidence type="ECO:0000256" key="2">
    <source>
        <dbReference type="ARBA" id="ARBA00023125"/>
    </source>
</evidence>
<dbReference type="GO" id="GO:0003700">
    <property type="term" value="F:DNA-binding transcription factor activity"/>
    <property type="evidence" value="ECO:0007669"/>
    <property type="project" value="InterPro"/>
</dbReference>
<dbReference type="PANTHER" id="PTHR43280:SF2">
    <property type="entry name" value="HTH-TYPE TRANSCRIPTIONAL REGULATOR EXSA"/>
    <property type="match status" value="1"/>
</dbReference>
<dbReference type="SUPFAM" id="SSF46689">
    <property type="entry name" value="Homeodomain-like"/>
    <property type="match status" value="1"/>
</dbReference>
<dbReference type="OrthoDB" id="952277at2"/>
<feature type="domain" description="PAS" evidence="5">
    <location>
        <begin position="119"/>
        <end position="178"/>
    </location>
</feature>
<feature type="domain" description="HTH araC/xylS-type" evidence="4">
    <location>
        <begin position="88"/>
        <end position="167"/>
    </location>
</feature>
<keyword evidence="7" id="KW-1185">Reference proteome</keyword>
<evidence type="ECO:0000313" key="6">
    <source>
        <dbReference type="EMBL" id="APG61477.1"/>
    </source>
</evidence>
<reference evidence="6 7" key="1">
    <citation type="submission" date="2016-11" db="EMBL/GenBank/DDBJ databases">
        <title>Gramella sp. LPB0144 isolated from marine environment.</title>
        <authorList>
            <person name="Kim E."/>
            <person name="Yi H."/>
        </authorList>
    </citation>
    <scope>NUCLEOTIDE SEQUENCE [LARGE SCALE GENOMIC DNA]</scope>
    <source>
        <strain evidence="6 7">LPB0144</strain>
    </source>
</reference>